<dbReference type="InterPro" id="IPR002078">
    <property type="entry name" value="Sigma_54_int"/>
</dbReference>
<evidence type="ECO:0000256" key="5">
    <source>
        <dbReference type="ARBA" id="ARBA00023163"/>
    </source>
</evidence>
<sequence length="468" mass="51482">MKEEQHVTGSHSHTDLPILIVEDDAAILELLEEELQEAGYRTLGVGSAEEAVVTLSHSEVALVISDVRLPGMSGMQLLEQLRHEGSRVGFIVITAFGTIDQAVEALKIGADDFLTKPLDLESVGEAIFRVLENQRLAERLAQDEPSGHFHGIVGESETMQSLFHDAARLAKSDAPILILGESGTGKELLARAIHAESPRAEAPFVAINCASIPSELMESEFFGHVKGAFTGANESRQGLFQAANGGSLFLDEIGEMSPGLQAKLLRALQEKMIKAVGAEKEEAVDVRIIAATHRDLEQEIESGNFRSDLFYRLETFSLRIPPLRERQGDIERLISAMIDKHAGAQGKSIERIEPLALQTLLDYPYPGNVRELENAVMRAVTLAENGLLSHTDLPERIRLHGQEQRGAARQIETGKALISSGKQSWPSLEEVEKRYIQKVLEATGGNKRRTADILGIARRTLYRRLEEE</sequence>
<gene>
    <name evidence="9" type="ORF">HNO51_05030</name>
</gene>
<name>A0ABX7W0Z9_9GAMM</name>
<dbReference type="InterPro" id="IPR002197">
    <property type="entry name" value="HTH_Fis"/>
</dbReference>
<protein>
    <submittedName>
        <fullName evidence="9">Sigma-54-dependent Fis family transcriptional regulator</fullName>
    </submittedName>
</protein>
<dbReference type="Pfam" id="PF02954">
    <property type="entry name" value="HTH_8"/>
    <property type="match status" value="1"/>
</dbReference>
<dbReference type="Pfam" id="PF00072">
    <property type="entry name" value="Response_reg"/>
    <property type="match status" value="1"/>
</dbReference>
<dbReference type="InterPro" id="IPR025662">
    <property type="entry name" value="Sigma_54_int_dom_ATP-bd_1"/>
</dbReference>
<keyword evidence="2" id="KW-0067">ATP-binding</keyword>
<evidence type="ECO:0000256" key="6">
    <source>
        <dbReference type="PROSITE-ProRule" id="PRU00169"/>
    </source>
</evidence>
<dbReference type="InterPro" id="IPR003593">
    <property type="entry name" value="AAA+_ATPase"/>
</dbReference>
<keyword evidence="10" id="KW-1185">Reference proteome</keyword>
<dbReference type="InterPro" id="IPR025944">
    <property type="entry name" value="Sigma_54_int_dom_CS"/>
</dbReference>
<dbReference type="PROSITE" id="PS50045">
    <property type="entry name" value="SIGMA54_INTERACT_4"/>
    <property type="match status" value="1"/>
</dbReference>
<dbReference type="PROSITE" id="PS00675">
    <property type="entry name" value="SIGMA54_INTERACT_1"/>
    <property type="match status" value="1"/>
</dbReference>
<dbReference type="Gene3D" id="1.10.10.60">
    <property type="entry name" value="Homeodomain-like"/>
    <property type="match status" value="1"/>
</dbReference>
<accession>A0ABX7W0Z9</accession>
<evidence type="ECO:0000259" key="8">
    <source>
        <dbReference type="PROSITE" id="PS50110"/>
    </source>
</evidence>
<dbReference type="SUPFAM" id="SSF52172">
    <property type="entry name" value="CheY-like"/>
    <property type="match status" value="1"/>
</dbReference>
<keyword evidence="1" id="KW-0547">Nucleotide-binding</keyword>
<evidence type="ECO:0000313" key="9">
    <source>
        <dbReference type="EMBL" id="QTP54098.1"/>
    </source>
</evidence>
<dbReference type="Gene3D" id="3.40.50.300">
    <property type="entry name" value="P-loop containing nucleotide triphosphate hydrolases"/>
    <property type="match status" value="1"/>
</dbReference>
<dbReference type="InterPro" id="IPR009057">
    <property type="entry name" value="Homeodomain-like_sf"/>
</dbReference>
<organism evidence="9 10">
    <name type="scientific">Billgrantia sulfidoxydans</name>
    <dbReference type="NCBI Taxonomy" id="2733484"/>
    <lineage>
        <taxon>Bacteria</taxon>
        <taxon>Pseudomonadati</taxon>
        <taxon>Pseudomonadota</taxon>
        <taxon>Gammaproteobacteria</taxon>
        <taxon>Oceanospirillales</taxon>
        <taxon>Halomonadaceae</taxon>
        <taxon>Billgrantia</taxon>
    </lineage>
</organism>
<keyword evidence="6" id="KW-0597">Phosphoprotein</keyword>
<dbReference type="CDD" id="cd00009">
    <property type="entry name" value="AAA"/>
    <property type="match status" value="1"/>
</dbReference>
<feature type="domain" description="Response regulatory" evidence="8">
    <location>
        <begin position="17"/>
        <end position="131"/>
    </location>
</feature>
<dbReference type="InterPro" id="IPR011006">
    <property type="entry name" value="CheY-like_superfamily"/>
</dbReference>
<dbReference type="Pfam" id="PF00158">
    <property type="entry name" value="Sigma54_activat"/>
    <property type="match status" value="1"/>
</dbReference>
<evidence type="ECO:0000259" key="7">
    <source>
        <dbReference type="PROSITE" id="PS50045"/>
    </source>
</evidence>
<dbReference type="InterPro" id="IPR027417">
    <property type="entry name" value="P-loop_NTPase"/>
</dbReference>
<dbReference type="Proteomes" id="UP000671868">
    <property type="component" value="Chromosome"/>
</dbReference>
<dbReference type="Gene3D" id="1.10.8.60">
    <property type="match status" value="1"/>
</dbReference>
<dbReference type="SMART" id="SM00382">
    <property type="entry name" value="AAA"/>
    <property type="match status" value="1"/>
</dbReference>
<dbReference type="InterPro" id="IPR001789">
    <property type="entry name" value="Sig_transdc_resp-reg_receiver"/>
</dbReference>
<dbReference type="PROSITE" id="PS00676">
    <property type="entry name" value="SIGMA54_INTERACT_2"/>
    <property type="match status" value="1"/>
</dbReference>
<dbReference type="SMART" id="SM00448">
    <property type="entry name" value="REC"/>
    <property type="match status" value="1"/>
</dbReference>
<dbReference type="EMBL" id="CP053381">
    <property type="protein sequence ID" value="QTP54098.1"/>
    <property type="molecule type" value="Genomic_DNA"/>
</dbReference>
<dbReference type="InterPro" id="IPR025943">
    <property type="entry name" value="Sigma_54_int_dom_ATP-bd_2"/>
</dbReference>
<evidence type="ECO:0000256" key="3">
    <source>
        <dbReference type="ARBA" id="ARBA00023015"/>
    </source>
</evidence>
<evidence type="ECO:0000256" key="4">
    <source>
        <dbReference type="ARBA" id="ARBA00023125"/>
    </source>
</evidence>
<dbReference type="PROSITE" id="PS50110">
    <property type="entry name" value="RESPONSE_REGULATORY"/>
    <property type="match status" value="1"/>
</dbReference>
<dbReference type="PRINTS" id="PR01590">
    <property type="entry name" value="HTHFIS"/>
</dbReference>
<dbReference type="InterPro" id="IPR058031">
    <property type="entry name" value="AAA_lid_NorR"/>
</dbReference>
<reference evidence="9 10" key="1">
    <citation type="journal article" date="2021" name="Front. Microbiol.">
        <title>Aerobic Denitrification and Heterotrophic Sulfur Oxidation in the Genus Halomonas Revealed by Six Novel Species Characterizations and Genome-Based Analysis.</title>
        <authorList>
            <person name="Wang L."/>
            <person name="Shao Z."/>
        </authorList>
    </citation>
    <scope>NUCLEOTIDE SEQUENCE [LARGE SCALE GENOMIC DNA]</scope>
    <source>
        <strain evidence="9 10">MCCC 1A11059</strain>
    </source>
</reference>
<dbReference type="Gene3D" id="3.40.50.2300">
    <property type="match status" value="1"/>
</dbReference>
<evidence type="ECO:0000313" key="10">
    <source>
        <dbReference type="Proteomes" id="UP000671868"/>
    </source>
</evidence>
<proteinExistence type="predicted"/>
<dbReference type="SUPFAM" id="SSF52540">
    <property type="entry name" value="P-loop containing nucleoside triphosphate hydrolases"/>
    <property type="match status" value="1"/>
</dbReference>
<evidence type="ECO:0000256" key="1">
    <source>
        <dbReference type="ARBA" id="ARBA00022741"/>
    </source>
</evidence>
<dbReference type="PROSITE" id="PS00688">
    <property type="entry name" value="SIGMA54_INTERACT_3"/>
    <property type="match status" value="1"/>
</dbReference>
<dbReference type="Pfam" id="PF25601">
    <property type="entry name" value="AAA_lid_14"/>
    <property type="match status" value="1"/>
</dbReference>
<dbReference type="SUPFAM" id="SSF46689">
    <property type="entry name" value="Homeodomain-like"/>
    <property type="match status" value="1"/>
</dbReference>
<feature type="modified residue" description="4-aspartylphosphate" evidence="6">
    <location>
        <position position="66"/>
    </location>
</feature>
<dbReference type="PANTHER" id="PTHR32071">
    <property type="entry name" value="TRANSCRIPTIONAL REGULATORY PROTEIN"/>
    <property type="match status" value="1"/>
</dbReference>
<feature type="domain" description="Sigma-54 factor interaction" evidence="7">
    <location>
        <begin position="152"/>
        <end position="381"/>
    </location>
</feature>
<evidence type="ECO:0000256" key="2">
    <source>
        <dbReference type="ARBA" id="ARBA00022840"/>
    </source>
</evidence>
<keyword evidence="5" id="KW-0804">Transcription</keyword>
<keyword evidence="4" id="KW-0238">DNA-binding</keyword>
<keyword evidence="3" id="KW-0805">Transcription regulation</keyword>